<feature type="signal peptide" evidence="1">
    <location>
        <begin position="1"/>
        <end position="21"/>
    </location>
</feature>
<evidence type="ECO:0000313" key="2">
    <source>
        <dbReference type="EnsemblMetazoa" id="G6139.1:cds"/>
    </source>
</evidence>
<sequence length="223" mass="24780">MVLRFVFTVVCLIGGLHDVISRQGCCGPKQWTGVAIQKLGRYDHDLDVASLADISTNVAYDYVAKKISLQQKIHNITTDNTDLVHVIYDFKQKTEYTITNGKVCIATPISGEMWPNCVPEDASHLGTYNISGPVVDVYRVVTPGGATVRFSVTYELCYPGTESLLTSGPVYDLTVSVYENVTKGIPDPSVFNVPVFCHHRQMKTNYTSSTITELIHRSLLSWR</sequence>
<evidence type="ECO:0008006" key="4">
    <source>
        <dbReference type="Google" id="ProtNLM"/>
    </source>
</evidence>
<feature type="chain" id="PRO_5036474686" description="Mammalian ependymin-related protein 1" evidence="1">
    <location>
        <begin position="22"/>
        <end position="223"/>
    </location>
</feature>
<keyword evidence="1" id="KW-0732">Signal</keyword>
<reference evidence="2" key="1">
    <citation type="submission" date="2022-08" db="UniProtKB">
        <authorList>
            <consortium name="EnsemblMetazoa"/>
        </authorList>
    </citation>
    <scope>IDENTIFICATION</scope>
    <source>
        <strain evidence="2">05x7-T-G4-1.051#20</strain>
    </source>
</reference>
<evidence type="ECO:0000256" key="1">
    <source>
        <dbReference type="SAM" id="SignalP"/>
    </source>
</evidence>
<dbReference type="GO" id="GO:0005576">
    <property type="term" value="C:extracellular region"/>
    <property type="evidence" value="ECO:0007669"/>
    <property type="project" value="InterPro"/>
</dbReference>
<protein>
    <recommendedName>
        <fullName evidence="4">Mammalian ependymin-related protein 1</fullName>
    </recommendedName>
</protein>
<dbReference type="AlphaFoldDB" id="A0A8W8NJU0"/>
<dbReference type="GO" id="GO:0007160">
    <property type="term" value="P:cell-matrix adhesion"/>
    <property type="evidence" value="ECO:0007669"/>
    <property type="project" value="InterPro"/>
</dbReference>
<name>A0A8W8NJU0_MAGGI</name>
<dbReference type="GO" id="GO:0005509">
    <property type="term" value="F:calcium ion binding"/>
    <property type="evidence" value="ECO:0007669"/>
    <property type="project" value="InterPro"/>
</dbReference>
<evidence type="ECO:0000313" key="3">
    <source>
        <dbReference type="Proteomes" id="UP000005408"/>
    </source>
</evidence>
<dbReference type="Proteomes" id="UP000005408">
    <property type="component" value="Unassembled WGS sequence"/>
</dbReference>
<dbReference type="GO" id="GO:0005764">
    <property type="term" value="C:lysosome"/>
    <property type="evidence" value="ECO:0007669"/>
    <property type="project" value="TreeGrafter"/>
</dbReference>
<dbReference type="PANTHER" id="PTHR10697:SF13">
    <property type="entry name" value="RICIN B LECTIN DOMAIN-CONTAINING PROTEIN"/>
    <property type="match status" value="1"/>
</dbReference>
<dbReference type="InterPro" id="IPR001299">
    <property type="entry name" value="Ependymin"/>
</dbReference>
<proteinExistence type="predicted"/>
<dbReference type="EnsemblMetazoa" id="G6139.1">
    <property type="protein sequence ID" value="G6139.1:cds"/>
    <property type="gene ID" value="G6139"/>
</dbReference>
<dbReference type="PANTHER" id="PTHR10697">
    <property type="entry name" value="MAMMALIAN EPENDYMIN-RELATED PROTEIN 1"/>
    <property type="match status" value="1"/>
</dbReference>
<keyword evidence="3" id="KW-1185">Reference proteome</keyword>
<dbReference type="Pfam" id="PF00811">
    <property type="entry name" value="Ependymin"/>
    <property type="match status" value="1"/>
</dbReference>
<dbReference type="OMA" id="ISRQGCC"/>
<dbReference type="OrthoDB" id="6084362at2759"/>
<accession>A0A8W8NJU0</accession>
<organism evidence="2 3">
    <name type="scientific">Magallana gigas</name>
    <name type="common">Pacific oyster</name>
    <name type="synonym">Crassostrea gigas</name>
    <dbReference type="NCBI Taxonomy" id="29159"/>
    <lineage>
        <taxon>Eukaryota</taxon>
        <taxon>Metazoa</taxon>
        <taxon>Spiralia</taxon>
        <taxon>Lophotrochozoa</taxon>
        <taxon>Mollusca</taxon>
        <taxon>Bivalvia</taxon>
        <taxon>Autobranchia</taxon>
        <taxon>Pteriomorphia</taxon>
        <taxon>Ostreida</taxon>
        <taxon>Ostreoidea</taxon>
        <taxon>Ostreidae</taxon>
        <taxon>Magallana</taxon>
    </lineage>
</organism>